<gene>
    <name evidence="11" type="ORF">CLV93_110105</name>
    <name evidence="10" type="ORF">JCM18694_18400</name>
</gene>
<dbReference type="GO" id="GO:0004713">
    <property type="term" value="F:protein tyrosine kinase activity"/>
    <property type="evidence" value="ECO:0007669"/>
    <property type="project" value="TreeGrafter"/>
</dbReference>
<dbReference type="AlphaFoldDB" id="A0A2P8C8N2"/>
<dbReference type="RefSeq" id="WP_106543312.1">
    <property type="nucleotide sequence ID" value="NZ_BLAU01000001.1"/>
</dbReference>
<dbReference type="EMBL" id="PYGC01000010">
    <property type="protein sequence ID" value="PSK81321.1"/>
    <property type="molecule type" value="Genomic_DNA"/>
</dbReference>
<evidence type="ECO:0000256" key="7">
    <source>
        <dbReference type="SAM" id="Phobius"/>
    </source>
</evidence>
<evidence type="ECO:0000313" key="10">
    <source>
        <dbReference type="EMBL" id="GET21594.1"/>
    </source>
</evidence>
<comment type="caution">
    <text evidence="11">The sequence shown here is derived from an EMBL/GenBank/DDBJ whole genome shotgun (WGS) entry which is preliminary data.</text>
</comment>
<keyword evidence="4 7" id="KW-1133">Transmembrane helix</keyword>
<feature type="transmembrane region" description="Helical" evidence="7">
    <location>
        <begin position="33"/>
        <end position="52"/>
    </location>
</feature>
<sequence>MTEEKKYNPGAEADDEIDLIQLAKTFWEGRKTIIKTVAIFAVLGLLVALFSAKQYTATTTMVPQGADGQSKLGGLSGLAAMAGFNLNIGGASDITPAVYPQIISSVPFQLELMKTKLTFKGIDHPVSLFDYYTEYSKPTVLGYVKKFTIGLPGVILKAIKGKPDDGTSTGNNGPIQLTDDQRTVQKKLADLVSIDYNDKDGYVTLTCNMPEALPAAQLAEHTQKMLQQYITDFKVKKAKANLEFVQQRYDETKKQFEKAQDELARFRDRNKNVATAMAQTELERLNSNYNLLSSVYTELAKQLEQAKIQVKEDTPVFTIIEPVSVPLEKSKPNRPMILIIWIFLGGIIGTGVVFGREYLAQFKERWNDEDKADEVSTDR</sequence>
<feature type="domain" description="Polysaccharide chain length determinant N-terminal" evidence="8">
    <location>
        <begin position="15"/>
        <end position="70"/>
    </location>
</feature>
<reference evidence="10 13" key="2">
    <citation type="submission" date="2019-10" db="EMBL/GenBank/DDBJ databases">
        <title>Prolixibacter strains distinguished by the presence of nitrate reductase genes were adept at nitrate-dependent anaerobic corrosion of metallic iron and carbon steel.</title>
        <authorList>
            <person name="Iino T."/>
            <person name="Shono N."/>
            <person name="Ito K."/>
            <person name="Nakamura R."/>
            <person name="Sueoka K."/>
            <person name="Harayama S."/>
            <person name="Ohkuma M."/>
        </authorList>
    </citation>
    <scope>NUCLEOTIDE SEQUENCE [LARGE SCALE GENOMIC DNA]</scope>
    <source>
        <strain evidence="10 13">MIC1-1</strain>
    </source>
</reference>
<dbReference type="Proteomes" id="UP000396862">
    <property type="component" value="Unassembled WGS sequence"/>
</dbReference>
<keyword evidence="5 7" id="KW-0472">Membrane</keyword>
<evidence type="ECO:0000313" key="12">
    <source>
        <dbReference type="Proteomes" id="UP000240621"/>
    </source>
</evidence>
<organism evidence="11 12">
    <name type="scientific">Prolixibacter denitrificans</name>
    <dbReference type="NCBI Taxonomy" id="1541063"/>
    <lineage>
        <taxon>Bacteria</taxon>
        <taxon>Pseudomonadati</taxon>
        <taxon>Bacteroidota</taxon>
        <taxon>Bacteroidia</taxon>
        <taxon>Marinilabiliales</taxon>
        <taxon>Prolixibacteraceae</taxon>
        <taxon>Prolixibacter</taxon>
    </lineage>
</organism>
<dbReference type="Pfam" id="PF13807">
    <property type="entry name" value="GNVR"/>
    <property type="match status" value="1"/>
</dbReference>
<dbReference type="GO" id="GO:0005886">
    <property type="term" value="C:plasma membrane"/>
    <property type="evidence" value="ECO:0007669"/>
    <property type="project" value="UniProtKB-SubCell"/>
</dbReference>
<dbReference type="EMBL" id="BLAU01000001">
    <property type="protein sequence ID" value="GET21594.1"/>
    <property type="molecule type" value="Genomic_DNA"/>
</dbReference>
<dbReference type="PANTHER" id="PTHR32309:SF13">
    <property type="entry name" value="FERRIC ENTEROBACTIN TRANSPORT PROTEIN FEPE"/>
    <property type="match status" value="1"/>
</dbReference>
<evidence type="ECO:0000256" key="3">
    <source>
        <dbReference type="ARBA" id="ARBA00022692"/>
    </source>
</evidence>
<keyword evidence="6" id="KW-0175">Coiled coil</keyword>
<dbReference type="Proteomes" id="UP000240621">
    <property type="component" value="Unassembled WGS sequence"/>
</dbReference>
<evidence type="ECO:0000256" key="1">
    <source>
        <dbReference type="ARBA" id="ARBA00004651"/>
    </source>
</evidence>
<evidence type="ECO:0000259" key="9">
    <source>
        <dbReference type="Pfam" id="PF13807"/>
    </source>
</evidence>
<feature type="transmembrane region" description="Helical" evidence="7">
    <location>
        <begin position="336"/>
        <end position="355"/>
    </location>
</feature>
<feature type="domain" description="Tyrosine-protein kinase G-rich" evidence="9">
    <location>
        <begin position="278"/>
        <end position="357"/>
    </location>
</feature>
<evidence type="ECO:0000256" key="2">
    <source>
        <dbReference type="ARBA" id="ARBA00022475"/>
    </source>
</evidence>
<proteinExistence type="predicted"/>
<dbReference type="PANTHER" id="PTHR32309">
    <property type="entry name" value="TYROSINE-PROTEIN KINASE"/>
    <property type="match status" value="1"/>
</dbReference>
<evidence type="ECO:0000256" key="5">
    <source>
        <dbReference type="ARBA" id="ARBA00023136"/>
    </source>
</evidence>
<accession>A0A2P8C8N2</accession>
<dbReference type="InterPro" id="IPR032807">
    <property type="entry name" value="GNVR"/>
</dbReference>
<protein>
    <submittedName>
        <fullName evidence="10">Chain-length determining protein</fullName>
    </submittedName>
    <submittedName>
        <fullName evidence="11">LPS O-antigen subunit length determinant protein (WzzB/FepE family)</fullName>
    </submittedName>
</protein>
<evidence type="ECO:0000313" key="11">
    <source>
        <dbReference type="EMBL" id="PSK81321.1"/>
    </source>
</evidence>
<dbReference type="OrthoDB" id="1522571at2"/>
<dbReference type="InterPro" id="IPR050445">
    <property type="entry name" value="Bact_polysacc_biosynth/exp"/>
</dbReference>
<comment type="subcellular location">
    <subcellularLocation>
        <location evidence="1">Cell membrane</location>
        <topology evidence="1">Multi-pass membrane protein</topology>
    </subcellularLocation>
</comment>
<keyword evidence="2" id="KW-1003">Cell membrane</keyword>
<keyword evidence="13" id="KW-1185">Reference proteome</keyword>
<evidence type="ECO:0000313" key="13">
    <source>
        <dbReference type="Proteomes" id="UP000396862"/>
    </source>
</evidence>
<reference evidence="11 12" key="1">
    <citation type="submission" date="2018-03" db="EMBL/GenBank/DDBJ databases">
        <title>Genomic Encyclopedia of Archaeal and Bacterial Type Strains, Phase II (KMG-II): from individual species to whole genera.</title>
        <authorList>
            <person name="Goeker M."/>
        </authorList>
    </citation>
    <scope>NUCLEOTIDE SEQUENCE [LARGE SCALE GENOMIC DNA]</scope>
    <source>
        <strain evidence="11 12">DSM 27267</strain>
    </source>
</reference>
<evidence type="ECO:0000259" key="8">
    <source>
        <dbReference type="Pfam" id="PF02706"/>
    </source>
</evidence>
<dbReference type="InterPro" id="IPR003856">
    <property type="entry name" value="LPS_length_determ_N"/>
</dbReference>
<dbReference type="Pfam" id="PF02706">
    <property type="entry name" value="Wzz"/>
    <property type="match status" value="1"/>
</dbReference>
<evidence type="ECO:0000256" key="4">
    <source>
        <dbReference type="ARBA" id="ARBA00022989"/>
    </source>
</evidence>
<name>A0A2P8C8N2_9BACT</name>
<feature type="coiled-coil region" evidence="6">
    <location>
        <begin position="235"/>
        <end position="276"/>
    </location>
</feature>
<evidence type="ECO:0000256" key="6">
    <source>
        <dbReference type="SAM" id="Coils"/>
    </source>
</evidence>
<keyword evidence="3 7" id="KW-0812">Transmembrane</keyword>